<evidence type="ECO:0000313" key="2">
    <source>
        <dbReference type="EMBL" id="MUG64618.1"/>
    </source>
</evidence>
<reference evidence="3 4" key="1">
    <citation type="submission" date="2017-07" db="EMBL/GenBank/DDBJ databases">
        <title>Isolation and whole genome analysis of endospore-forming bacteria from heroin.</title>
        <authorList>
            <person name="Kalinowski J."/>
            <person name="Ahrens B."/>
            <person name="Al-Dilaimi A."/>
            <person name="Winkler A."/>
            <person name="Wibberg D."/>
            <person name="Schleenbecker U."/>
            <person name="Ruckert C."/>
            <person name="Wolfel R."/>
            <person name="Grass G."/>
        </authorList>
    </citation>
    <scope>NUCLEOTIDE SEQUENCE [LARGE SCALE GENOMIC DNA]</scope>
    <source>
        <strain evidence="3 4">7537-G1</strain>
    </source>
</reference>
<dbReference type="OrthoDB" id="2679273at2"/>
<keyword evidence="5" id="KW-1185">Reference proteome</keyword>
<dbReference type="EMBL" id="WOAA01000001">
    <property type="protein sequence ID" value="MUG64618.1"/>
    <property type="molecule type" value="Genomic_DNA"/>
</dbReference>
<sequence>MSYGKGCPGQGCPTVSPIVCDPIVIVRDHYVPQLVPVIHPIKVVDKVHCCPVEQHFYTYEETGPVGVGGPVGPVSVSGTKAAKKRAGSRARRKR</sequence>
<dbReference type="EMBL" id="NPBY01000003">
    <property type="protein sequence ID" value="PAD80341.1"/>
    <property type="molecule type" value="Genomic_DNA"/>
</dbReference>
<organism evidence="3 4">
    <name type="scientific">Paenibacillus campinasensis</name>
    <dbReference type="NCBI Taxonomy" id="66347"/>
    <lineage>
        <taxon>Bacteria</taxon>
        <taxon>Bacillati</taxon>
        <taxon>Bacillota</taxon>
        <taxon>Bacilli</taxon>
        <taxon>Bacillales</taxon>
        <taxon>Paenibacillaceae</taxon>
        <taxon>Paenibacillus</taxon>
    </lineage>
</organism>
<name>A0A268F4P5_9BACL</name>
<proteinExistence type="predicted"/>
<evidence type="ECO:0000313" key="4">
    <source>
        <dbReference type="Proteomes" id="UP000215596"/>
    </source>
</evidence>
<comment type="caution">
    <text evidence="3">The sequence shown here is derived from an EMBL/GenBank/DDBJ whole genome shotgun (WGS) entry which is preliminary data.</text>
</comment>
<evidence type="ECO:0000313" key="5">
    <source>
        <dbReference type="Proteomes" id="UP000435177"/>
    </source>
</evidence>
<dbReference type="AlphaFoldDB" id="A0A268F4P5"/>
<protein>
    <recommendedName>
        <fullName evidence="6">Spore coat protein D</fullName>
    </recommendedName>
</protein>
<feature type="compositionally biased region" description="Basic residues" evidence="1">
    <location>
        <begin position="81"/>
        <end position="94"/>
    </location>
</feature>
<dbReference type="Proteomes" id="UP000215596">
    <property type="component" value="Unassembled WGS sequence"/>
</dbReference>
<dbReference type="RefSeq" id="WP_095263134.1">
    <property type="nucleotide sequence ID" value="NZ_NPBY01000003.1"/>
</dbReference>
<evidence type="ECO:0000256" key="1">
    <source>
        <dbReference type="SAM" id="MobiDB-lite"/>
    </source>
</evidence>
<dbReference type="Proteomes" id="UP000435177">
    <property type="component" value="Unassembled WGS sequence"/>
</dbReference>
<evidence type="ECO:0000313" key="3">
    <source>
        <dbReference type="EMBL" id="PAD80341.1"/>
    </source>
</evidence>
<reference evidence="2 5" key="2">
    <citation type="submission" date="2019-11" db="EMBL/GenBank/DDBJ databases">
        <title>Draft genome sequences of five Paenibacillus species of dairy origin.</title>
        <authorList>
            <person name="Olajide A.M."/>
            <person name="Chen S."/>
            <person name="Lapointe G."/>
        </authorList>
    </citation>
    <scope>NUCLEOTIDE SEQUENCE [LARGE SCALE GENOMIC DNA]</scope>
    <source>
        <strain evidence="2 5">3CS1</strain>
    </source>
</reference>
<accession>A0A268F4P5</accession>
<evidence type="ECO:0008006" key="6">
    <source>
        <dbReference type="Google" id="ProtNLM"/>
    </source>
</evidence>
<feature type="region of interest" description="Disordered" evidence="1">
    <location>
        <begin position="70"/>
        <end position="94"/>
    </location>
</feature>
<gene>
    <name evidence="3" type="ORF">CHH67_01135</name>
    <name evidence="2" type="ORF">GNP94_01185</name>
</gene>